<accession>A0A915BLW8</accession>
<dbReference type="AlphaFoldDB" id="A0A915BLW8"/>
<proteinExistence type="predicted"/>
<dbReference type="WBParaSite" id="PgR044_g084_t02">
    <property type="protein sequence ID" value="PgR044_g084_t02"/>
    <property type="gene ID" value="PgR044_g084"/>
</dbReference>
<sequence>MALQCARYSDRMSKAQPKKRWRYFIKREETGAISNSLLYSDIFRVLMQKPSPTLYPVSKYACYLRIYHLRHILNNEIKRTSVMGMVVNKIFVK</sequence>
<keyword evidence="1" id="KW-1185">Reference proteome</keyword>
<dbReference type="Proteomes" id="UP000887569">
    <property type="component" value="Unplaced"/>
</dbReference>
<organism evidence="1 2">
    <name type="scientific">Parascaris univalens</name>
    <name type="common">Nematode worm</name>
    <dbReference type="NCBI Taxonomy" id="6257"/>
    <lineage>
        <taxon>Eukaryota</taxon>
        <taxon>Metazoa</taxon>
        <taxon>Ecdysozoa</taxon>
        <taxon>Nematoda</taxon>
        <taxon>Chromadorea</taxon>
        <taxon>Rhabditida</taxon>
        <taxon>Spirurina</taxon>
        <taxon>Ascaridomorpha</taxon>
        <taxon>Ascaridoidea</taxon>
        <taxon>Ascarididae</taxon>
        <taxon>Parascaris</taxon>
    </lineage>
</organism>
<reference evidence="2" key="1">
    <citation type="submission" date="2022-11" db="UniProtKB">
        <authorList>
            <consortium name="WormBaseParasite"/>
        </authorList>
    </citation>
    <scope>IDENTIFICATION</scope>
</reference>
<name>A0A915BLW8_PARUN</name>
<evidence type="ECO:0000313" key="1">
    <source>
        <dbReference type="Proteomes" id="UP000887569"/>
    </source>
</evidence>
<evidence type="ECO:0000313" key="2">
    <source>
        <dbReference type="WBParaSite" id="PgR044_g084_t02"/>
    </source>
</evidence>
<protein>
    <submittedName>
        <fullName evidence="2">Major sperm protein</fullName>
    </submittedName>
</protein>